<gene>
    <name evidence="2" type="ORF">BXY41_103203</name>
</gene>
<dbReference type="OrthoDB" id="9808140at2"/>
<name>A0A2S6HVV4_9FIRM</name>
<keyword evidence="2" id="KW-0830">Ubiquinone</keyword>
<evidence type="ECO:0000313" key="2">
    <source>
        <dbReference type="EMBL" id="PPK81993.1"/>
    </source>
</evidence>
<dbReference type="GO" id="GO:0008757">
    <property type="term" value="F:S-adenosylmethionine-dependent methyltransferase activity"/>
    <property type="evidence" value="ECO:0007669"/>
    <property type="project" value="InterPro"/>
</dbReference>
<feature type="domain" description="Methyltransferase type 11" evidence="1">
    <location>
        <begin position="51"/>
        <end position="148"/>
    </location>
</feature>
<reference evidence="2 3" key="1">
    <citation type="submission" date="2018-02" db="EMBL/GenBank/DDBJ databases">
        <title>Genomic Encyclopedia of Archaeal and Bacterial Type Strains, Phase II (KMG-II): from individual species to whole genera.</title>
        <authorList>
            <person name="Goeker M."/>
        </authorList>
    </citation>
    <scope>NUCLEOTIDE SEQUENCE [LARGE SCALE GENOMIC DNA]</scope>
    <source>
        <strain evidence="2 3">DSM 3808</strain>
    </source>
</reference>
<dbReference type="SUPFAM" id="SSF53335">
    <property type="entry name" value="S-adenosyl-L-methionine-dependent methyltransferases"/>
    <property type="match status" value="1"/>
</dbReference>
<dbReference type="PANTHER" id="PTHR43591:SF24">
    <property type="entry name" value="2-METHOXY-6-POLYPRENYL-1,4-BENZOQUINOL METHYLASE, MITOCHONDRIAL"/>
    <property type="match status" value="1"/>
</dbReference>
<dbReference type="RefSeq" id="WP_104436052.1">
    <property type="nucleotide sequence ID" value="NZ_PTJA01000003.1"/>
</dbReference>
<proteinExistence type="predicted"/>
<keyword evidence="2" id="KW-0808">Transferase</keyword>
<keyword evidence="3" id="KW-1185">Reference proteome</keyword>
<dbReference type="Proteomes" id="UP000237749">
    <property type="component" value="Unassembled WGS sequence"/>
</dbReference>
<protein>
    <submittedName>
        <fullName evidence="2">Ubiquinone/menaquinone biosynthesis C-methylase UbiE</fullName>
    </submittedName>
</protein>
<organism evidence="2 3">
    <name type="scientific">Lacrimispora xylanisolvens</name>
    <dbReference type="NCBI Taxonomy" id="384636"/>
    <lineage>
        <taxon>Bacteria</taxon>
        <taxon>Bacillati</taxon>
        <taxon>Bacillota</taxon>
        <taxon>Clostridia</taxon>
        <taxon>Lachnospirales</taxon>
        <taxon>Lachnospiraceae</taxon>
        <taxon>Lacrimispora</taxon>
    </lineage>
</organism>
<keyword evidence="2" id="KW-0489">Methyltransferase</keyword>
<dbReference type="GO" id="GO:0032259">
    <property type="term" value="P:methylation"/>
    <property type="evidence" value="ECO:0007669"/>
    <property type="project" value="UniProtKB-KW"/>
</dbReference>
<dbReference type="EMBL" id="PTJA01000003">
    <property type="protein sequence ID" value="PPK81993.1"/>
    <property type="molecule type" value="Genomic_DNA"/>
</dbReference>
<comment type="caution">
    <text evidence="2">The sequence shown here is derived from an EMBL/GenBank/DDBJ whole genome shotgun (WGS) entry which is preliminary data.</text>
</comment>
<dbReference type="Pfam" id="PF08241">
    <property type="entry name" value="Methyltransf_11"/>
    <property type="match status" value="1"/>
</dbReference>
<accession>A0A2S6HVV4</accession>
<dbReference type="InterPro" id="IPR029063">
    <property type="entry name" value="SAM-dependent_MTases_sf"/>
</dbReference>
<evidence type="ECO:0000259" key="1">
    <source>
        <dbReference type="Pfam" id="PF08241"/>
    </source>
</evidence>
<dbReference type="CDD" id="cd02440">
    <property type="entry name" value="AdoMet_MTases"/>
    <property type="match status" value="1"/>
</dbReference>
<dbReference type="PANTHER" id="PTHR43591">
    <property type="entry name" value="METHYLTRANSFERASE"/>
    <property type="match status" value="1"/>
</dbReference>
<dbReference type="Gene3D" id="3.40.50.150">
    <property type="entry name" value="Vaccinia Virus protein VP39"/>
    <property type="match status" value="1"/>
</dbReference>
<evidence type="ECO:0000313" key="3">
    <source>
        <dbReference type="Proteomes" id="UP000237749"/>
    </source>
</evidence>
<sequence length="217" mass="24233">MTAARIIETNEGIQSEVTAEIFDEFAKGMRDKGWNGVAEMMASGINGGDILEIGPGPGYVGLELAKQVNPRSFTGCEISPAMIRIAEKNAREYGIPARYVQGNGMNMPFEDDTFDGVVSNGSLHEWENPVQVFNEIYRVLRMGGRYCITDMRRDIGFLKKYMIYFSTKPKEIRPGFLSSLYASYTQEEMQKLLNSSRLKGGVVVKDFMGLSITGEKH</sequence>
<dbReference type="AlphaFoldDB" id="A0A2S6HVV4"/>
<dbReference type="InterPro" id="IPR013216">
    <property type="entry name" value="Methyltransf_11"/>
</dbReference>